<dbReference type="AlphaFoldDB" id="A0A2S7KNA5"/>
<organism evidence="1 2">
    <name type="scientific">Aureitalea marina</name>
    <dbReference type="NCBI Taxonomy" id="930804"/>
    <lineage>
        <taxon>Bacteria</taxon>
        <taxon>Pseudomonadati</taxon>
        <taxon>Bacteroidota</taxon>
        <taxon>Flavobacteriia</taxon>
        <taxon>Flavobacteriales</taxon>
        <taxon>Flavobacteriaceae</taxon>
        <taxon>Aureitalea</taxon>
    </lineage>
</organism>
<dbReference type="Proteomes" id="UP000239800">
    <property type="component" value="Unassembled WGS sequence"/>
</dbReference>
<proteinExistence type="predicted"/>
<name>A0A2S7KNA5_9FLAO</name>
<evidence type="ECO:0000313" key="2">
    <source>
        <dbReference type="Proteomes" id="UP000239800"/>
    </source>
</evidence>
<accession>A0A2S7KNA5</accession>
<gene>
    <name evidence="1" type="ORF">BST85_03755</name>
</gene>
<keyword evidence="2" id="KW-1185">Reference proteome</keyword>
<reference evidence="1 2" key="1">
    <citation type="submission" date="2016-11" db="EMBL/GenBank/DDBJ databases">
        <title>Trade-off between light-utilization and light-protection in marine flavobacteria.</title>
        <authorList>
            <person name="Kumagai Y."/>
        </authorList>
    </citation>
    <scope>NUCLEOTIDE SEQUENCE [LARGE SCALE GENOMIC DNA]</scope>
    <source>
        <strain evidence="1 2">NBRC 107741</strain>
    </source>
</reference>
<protein>
    <submittedName>
        <fullName evidence="1">Uncharacterized protein</fullName>
    </submittedName>
</protein>
<sequence length="61" mass="6709">MIVEQNHSKKILHMLTFNGITPFGRDPGPNVPEANKVLWTLFSEGPGGAVALIGWDYSLRS</sequence>
<evidence type="ECO:0000313" key="1">
    <source>
        <dbReference type="EMBL" id="PQB04114.1"/>
    </source>
</evidence>
<dbReference type="EMBL" id="MQUB01000001">
    <property type="protein sequence ID" value="PQB04114.1"/>
    <property type="molecule type" value="Genomic_DNA"/>
</dbReference>
<comment type="caution">
    <text evidence="1">The sequence shown here is derived from an EMBL/GenBank/DDBJ whole genome shotgun (WGS) entry which is preliminary data.</text>
</comment>